<dbReference type="InterPro" id="IPR009548">
    <property type="entry name" value="Prkrip1"/>
</dbReference>
<proteinExistence type="predicted"/>
<accession>J6ERW1</accession>
<dbReference type="GeneID" id="25989590"/>
<evidence type="ECO:0008006" key="4">
    <source>
        <dbReference type="Google" id="ProtNLM"/>
    </source>
</evidence>
<evidence type="ECO:0000313" key="2">
    <source>
        <dbReference type="EMBL" id="EJT45462.1"/>
    </source>
</evidence>
<dbReference type="PANTHER" id="PTHR13507">
    <property type="entry name" value="PRKR-INTERACTING PROTEIN 1"/>
    <property type="match status" value="1"/>
</dbReference>
<dbReference type="HOGENOM" id="CLU_1397234_0_0_1"/>
<evidence type="ECO:0000256" key="1">
    <source>
        <dbReference type="SAM" id="MobiDB-lite"/>
    </source>
</evidence>
<feature type="compositionally biased region" description="Basic residues" evidence="1">
    <location>
        <begin position="130"/>
        <end position="143"/>
    </location>
</feature>
<feature type="region of interest" description="Disordered" evidence="1">
    <location>
        <begin position="1"/>
        <end position="39"/>
    </location>
</feature>
<dbReference type="GO" id="GO:0004860">
    <property type="term" value="F:protein kinase inhibitor activity"/>
    <property type="evidence" value="ECO:0007669"/>
    <property type="project" value="TreeGrafter"/>
</dbReference>
<dbReference type="GO" id="GO:0003725">
    <property type="term" value="F:double-stranded RNA binding"/>
    <property type="evidence" value="ECO:0007669"/>
    <property type="project" value="InterPro"/>
</dbReference>
<feature type="region of interest" description="Disordered" evidence="1">
    <location>
        <begin position="120"/>
        <end position="180"/>
    </location>
</feature>
<protein>
    <recommendedName>
        <fullName evidence="4">PRKR-interacting protein 1</fullName>
    </recommendedName>
</protein>
<dbReference type="Pfam" id="PF06658">
    <property type="entry name" value="DUF1168"/>
    <property type="match status" value="1"/>
</dbReference>
<dbReference type="KEGG" id="tasa:A1Q1_06078"/>
<name>J6ERW1_TRIAS</name>
<dbReference type="VEuPathDB" id="FungiDB:A1Q1_06078"/>
<dbReference type="GO" id="GO:0019901">
    <property type="term" value="F:protein kinase binding"/>
    <property type="evidence" value="ECO:0007669"/>
    <property type="project" value="TreeGrafter"/>
</dbReference>
<gene>
    <name evidence="2" type="ORF">A1Q1_06078</name>
</gene>
<dbReference type="RefSeq" id="XP_014176762.1">
    <property type="nucleotide sequence ID" value="XM_014321287.1"/>
</dbReference>
<dbReference type="EMBL" id="ALBS01000326">
    <property type="protein sequence ID" value="EJT45462.1"/>
    <property type="molecule type" value="Genomic_DNA"/>
</dbReference>
<feature type="compositionally biased region" description="Basic and acidic residues" evidence="1">
    <location>
        <begin position="120"/>
        <end position="129"/>
    </location>
</feature>
<organism evidence="2 3">
    <name type="scientific">Trichosporon asahii var. asahii (strain ATCC 90039 / CBS 2479 / JCM 2466 / KCTC 7840 / NBRC 103889/ NCYC 2677 / UAMH 7654)</name>
    <name type="common">Yeast</name>
    <dbReference type="NCBI Taxonomy" id="1186058"/>
    <lineage>
        <taxon>Eukaryota</taxon>
        <taxon>Fungi</taxon>
        <taxon>Dikarya</taxon>
        <taxon>Basidiomycota</taxon>
        <taxon>Agaricomycotina</taxon>
        <taxon>Tremellomycetes</taxon>
        <taxon>Trichosporonales</taxon>
        <taxon>Trichosporonaceae</taxon>
        <taxon>Trichosporon</taxon>
    </lineage>
</organism>
<reference evidence="2 3" key="1">
    <citation type="journal article" date="2012" name="Eukaryot. Cell">
        <title>Draft genome sequence of CBS 2479, the standard type strain of Trichosporon asahii.</title>
        <authorList>
            <person name="Yang R.Y."/>
            <person name="Li H.T."/>
            <person name="Zhu H."/>
            <person name="Zhou G.P."/>
            <person name="Wang M."/>
            <person name="Wang L."/>
        </authorList>
    </citation>
    <scope>NUCLEOTIDE SEQUENCE [LARGE SCALE GENOMIC DNA]</scope>
    <source>
        <strain evidence="3">ATCC 90039 / CBS 2479 / JCM 2466 / KCTC 7840 / NCYC 2677 / UAMH 7654</strain>
    </source>
</reference>
<dbReference type="GO" id="GO:0005730">
    <property type="term" value="C:nucleolus"/>
    <property type="evidence" value="ECO:0007669"/>
    <property type="project" value="TreeGrafter"/>
</dbReference>
<sequence>MPVLPTDSPSPERYERSPTPDPVVNGEGPSKRPKLTTDGIQRYKVSQQKRGVAHSPQGPFASEILARMPKDIVKSVSGSAAAAGSGEFHVYKNSRRREFERVKLMEEQQRAKEFLARQAARDAEAEAKTAKNRAKRLKRKAARRGGSDSKKDAATTSRLEAAPYNSEPAPPTDTIDDAKPVTIATGVEIKVLDDD</sequence>
<evidence type="ECO:0000313" key="3">
    <source>
        <dbReference type="Proteomes" id="UP000002748"/>
    </source>
</evidence>
<comment type="caution">
    <text evidence="2">The sequence shown here is derived from an EMBL/GenBank/DDBJ whole genome shotgun (WGS) entry which is preliminary data.</text>
</comment>
<dbReference type="Proteomes" id="UP000002748">
    <property type="component" value="Unassembled WGS sequence"/>
</dbReference>
<dbReference type="OrthoDB" id="10067079at2759"/>
<dbReference type="PANTHER" id="PTHR13507:SF0">
    <property type="entry name" value="PRKR-INTERACTING PROTEIN 1"/>
    <property type="match status" value="1"/>
</dbReference>
<dbReference type="AlphaFoldDB" id="J6ERW1"/>